<organism evidence="1 2">
    <name type="scientific">Fusarium oxysporum f. sp. narcissi</name>
    <dbReference type="NCBI Taxonomy" id="451672"/>
    <lineage>
        <taxon>Eukaryota</taxon>
        <taxon>Fungi</taxon>
        <taxon>Dikarya</taxon>
        <taxon>Ascomycota</taxon>
        <taxon>Pezizomycotina</taxon>
        <taxon>Sordariomycetes</taxon>
        <taxon>Hypocreomycetidae</taxon>
        <taxon>Hypocreales</taxon>
        <taxon>Nectriaceae</taxon>
        <taxon>Fusarium</taxon>
        <taxon>Fusarium oxysporum species complex</taxon>
    </lineage>
</organism>
<dbReference type="AlphaFoldDB" id="A0A4Q2VDZ0"/>
<proteinExistence type="predicted"/>
<dbReference type="EMBL" id="MQTW01000190">
    <property type="protein sequence ID" value="RYC82353.1"/>
    <property type="molecule type" value="Genomic_DNA"/>
</dbReference>
<accession>A0A4Q2VDZ0</accession>
<evidence type="ECO:0008006" key="3">
    <source>
        <dbReference type="Google" id="ProtNLM"/>
    </source>
</evidence>
<dbReference type="InterPro" id="IPR036291">
    <property type="entry name" value="NAD(P)-bd_dom_sf"/>
</dbReference>
<evidence type="ECO:0000313" key="1">
    <source>
        <dbReference type="EMBL" id="RYC82353.1"/>
    </source>
</evidence>
<dbReference type="Gene3D" id="3.90.180.10">
    <property type="entry name" value="Medium-chain alcohol dehydrogenases, catalytic domain"/>
    <property type="match status" value="1"/>
</dbReference>
<dbReference type="SUPFAM" id="SSF51735">
    <property type="entry name" value="NAD(P)-binding Rossmann-fold domains"/>
    <property type="match status" value="1"/>
</dbReference>
<evidence type="ECO:0000313" key="2">
    <source>
        <dbReference type="Proteomes" id="UP000290540"/>
    </source>
</evidence>
<reference evidence="1 2" key="1">
    <citation type="submission" date="2016-12" db="EMBL/GenBank/DDBJ databases">
        <title>Draft genome sequence of Fusarium oxysporum causing rot on Narcissus.</title>
        <authorList>
            <person name="Armitage A.D."/>
            <person name="Taylor A."/>
            <person name="Clarkson J.P."/>
            <person name="Harrison R.J."/>
            <person name="Jackson A.C."/>
        </authorList>
    </citation>
    <scope>NUCLEOTIDE SEQUENCE [LARGE SCALE GENOMIC DNA]</scope>
    <source>
        <strain evidence="1 2">N139</strain>
    </source>
</reference>
<gene>
    <name evidence="1" type="ORF">BFJ63_vAg14787</name>
</gene>
<name>A0A4Q2VDZ0_FUSOX</name>
<dbReference type="Proteomes" id="UP000290540">
    <property type="component" value="Unassembled WGS sequence"/>
</dbReference>
<dbReference type="Gene3D" id="3.40.50.720">
    <property type="entry name" value="NAD(P)-binding Rossmann-like Domain"/>
    <property type="match status" value="1"/>
</dbReference>
<comment type="caution">
    <text evidence="1">The sequence shown here is derived from an EMBL/GenBank/DDBJ whole genome shotgun (WGS) entry which is preliminary data.</text>
</comment>
<sequence length="185" mass="19659">MDIVGHVIDPGESERFQKGDLIMSTGTVGYSDGCSYQSHALVQVVNCYTGAWIIYPSIQSLYGCLYLDLGLAKVADRNDVAATHVHIWGANGGVGKLAKISGYSVAAVTSSNETTAQAQTRGADYVFSRSDPDLIAKIKSVAPDQRLAFHTVVTEETISKIVDCCKKPITVATAIKYTGAPIDGV</sequence>
<protein>
    <recommendedName>
        <fullName evidence="3">Alcohol dehydrogenase-like C-terminal domain-containing protein</fullName>
    </recommendedName>
</protein>